<dbReference type="NCBIfam" id="TIGR04057">
    <property type="entry name" value="SusC_RagA_signa"/>
    <property type="match status" value="1"/>
</dbReference>
<evidence type="ECO:0000256" key="2">
    <source>
        <dbReference type="ARBA" id="ARBA00022448"/>
    </source>
</evidence>
<dbReference type="Gene3D" id="2.40.170.20">
    <property type="entry name" value="TonB-dependent receptor, beta-barrel domain"/>
    <property type="match status" value="1"/>
</dbReference>
<dbReference type="InterPro" id="IPR023997">
    <property type="entry name" value="TonB-dep_OMP_SusC/RagA_CS"/>
</dbReference>
<dbReference type="Proteomes" id="UP000284379">
    <property type="component" value="Unassembled WGS sequence"/>
</dbReference>
<evidence type="ECO:0000256" key="8">
    <source>
        <dbReference type="SAM" id="SignalP"/>
    </source>
</evidence>
<dbReference type="InterPro" id="IPR037066">
    <property type="entry name" value="Plug_dom_sf"/>
</dbReference>
<gene>
    <name evidence="10" type="ORF">DW888_05805</name>
</gene>
<dbReference type="InterPro" id="IPR039426">
    <property type="entry name" value="TonB-dep_rcpt-like"/>
</dbReference>
<comment type="caution">
    <text evidence="10">The sequence shown here is derived from an EMBL/GenBank/DDBJ whole genome shotgun (WGS) entry which is preliminary data.</text>
</comment>
<reference evidence="10 11" key="1">
    <citation type="submission" date="2018-08" db="EMBL/GenBank/DDBJ databases">
        <title>A genome reference for cultivated species of the human gut microbiota.</title>
        <authorList>
            <person name="Zou Y."/>
            <person name="Xue W."/>
            <person name="Luo G."/>
        </authorList>
    </citation>
    <scope>NUCLEOTIDE SEQUENCE [LARGE SCALE GENOMIC DNA]</scope>
    <source>
        <strain evidence="10 11">AM40-30BH</strain>
    </source>
</reference>
<dbReference type="InterPro" id="IPR008969">
    <property type="entry name" value="CarboxyPept-like_regulatory"/>
</dbReference>
<dbReference type="Pfam" id="PF13715">
    <property type="entry name" value="CarbopepD_reg_2"/>
    <property type="match status" value="1"/>
</dbReference>
<accession>A0A413VU57</accession>
<protein>
    <submittedName>
        <fullName evidence="10">SusC/RagA family TonB-linked outer membrane protein</fullName>
    </submittedName>
</protein>
<comment type="subcellular location">
    <subcellularLocation>
        <location evidence="1 7">Cell outer membrane</location>
        <topology evidence="1 7">Multi-pass membrane protein</topology>
    </subcellularLocation>
</comment>
<dbReference type="NCBIfam" id="TIGR04056">
    <property type="entry name" value="OMP_RagA_SusC"/>
    <property type="match status" value="1"/>
</dbReference>
<evidence type="ECO:0000256" key="4">
    <source>
        <dbReference type="ARBA" id="ARBA00022692"/>
    </source>
</evidence>
<dbReference type="InterPro" id="IPR036942">
    <property type="entry name" value="Beta-barrel_TonB_sf"/>
</dbReference>
<dbReference type="RefSeq" id="WP_002558924.1">
    <property type="nucleotide sequence ID" value="NZ_CABJFV010000003.1"/>
</dbReference>
<dbReference type="FunFam" id="2.60.40.1120:FF:000003">
    <property type="entry name" value="Outer membrane protein Omp121"/>
    <property type="match status" value="1"/>
</dbReference>
<evidence type="ECO:0000256" key="3">
    <source>
        <dbReference type="ARBA" id="ARBA00022452"/>
    </source>
</evidence>
<dbReference type="EMBL" id="QSGO01000003">
    <property type="protein sequence ID" value="RHB37063.1"/>
    <property type="molecule type" value="Genomic_DNA"/>
</dbReference>
<keyword evidence="2 7" id="KW-0813">Transport</keyword>
<name>A0A413VU57_9BACE</name>
<dbReference type="Gene3D" id="2.60.40.1120">
    <property type="entry name" value="Carboxypeptidase-like, regulatory domain"/>
    <property type="match status" value="1"/>
</dbReference>
<dbReference type="InterPro" id="IPR012910">
    <property type="entry name" value="Plug_dom"/>
</dbReference>
<dbReference type="GO" id="GO:0009279">
    <property type="term" value="C:cell outer membrane"/>
    <property type="evidence" value="ECO:0007669"/>
    <property type="project" value="UniProtKB-SubCell"/>
</dbReference>
<organism evidence="10 11">
    <name type="scientific">Bacteroides nordii</name>
    <dbReference type="NCBI Taxonomy" id="291645"/>
    <lineage>
        <taxon>Bacteria</taxon>
        <taxon>Pseudomonadati</taxon>
        <taxon>Bacteroidota</taxon>
        <taxon>Bacteroidia</taxon>
        <taxon>Bacteroidales</taxon>
        <taxon>Bacteroidaceae</taxon>
        <taxon>Bacteroides</taxon>
    </lineage>
</organism>
<dbReference type="Pfam" id="PF07715">
    <property type="entry name" value="Plug"/>
    <property type="match status" value="1"/>
</dbReference>
<keyword evidence="4 7" id="KW-0812">Transmembrane</keyword>
<evidence type="ECO:0000259" key="9">
    <source>
        <dbReference type="Pfam" id="PF07715"/>
    </source>
</evidence>
<dbReference type="InterPro" id="IPR023996">
    <property type="entry name" value="TonB-dep_OMP_SusC/RagA"/>
</dbReference>
<sequence>MKKQLLVLLFFFSAVAAYSQHTITGVVTSSEDGMPVIGASVVVKGNASLGTITDIDGNYSIKAPDNSTLVFSYVGMETQEVKAGKQSVINVVMKPSSIMVDEVVVTAMGVKAEKKKLNYAVQTLDSKEVMGGVSTNLVSTMQGKISGLSVSSTGGSPNASSQITIRGISSVNPSQSNEPLLVIDGIAVSGSGVMSQLNPSDVENMTVLKGAAASALYGQDAANGVIIITTKDGKEGKITVNANADFQVENAFRTPKIQRTYVPGVRGFISAGTPMGGWGPMVNPGEEVFDNVSNYFKTGLVQKYNVNVSGGSEKFSAYASAGYSMSKGIVPEDYLDRMNILLKGNYTVNKYLKISMSLNLINSKSRDAGDSDNLSTVYNWPINDDIRNYRVGDGTVRWLYDPNTLDDLEKTALKVNPLWHRYEDEGVSNSTRNILMGNIVWTPLKGLEFNGRASFDENHSSTESLLEPLFQKKDFIDPSVADLSYFGKYSYSQGRSQLLTLQALATYRYDINKNFNFNVLVGFESKEKRSVSLKTGGAGYQINGFQSIANLGPEEIGKNTSLEHSKKRTFGYFGELRFDYRGIAHISATARQDYTSTLTQKSYFYPSITGGIIFSELLNISSDVFTYGKLRGNWAKVGKDTNPYVFDKRFVQKSSFPDKGYGVDPTHSSAIILDPEFSGSWEIGLDLRFFQDKTKLDIAYYSTSVDNQIVNVRVSPTQGNILQTRNEGSIENRGLEVQLNQEIIRNRDWQWNANLNFGFNRGRVKSLPDDIIEIQGTQYGDIFPTAYLNGSTTAFSGKDYKRNSNGQIICTADGFPIISPVKGNLIGNREPDFLMGISSFLTWKNISLSFLLDIRKGGDIANVTSRSLFSNGQSRFVEKYRNREIVVDGVVEQPDGTFVKNTRPIILDQTNMNTYFYAVSSNFIEDGSYLRMSYVTLGYDFTSLLKRTLIQGLRVSFTGRNLFMLTKYTGGDPQISAGSAGGTGKGGVENFGIPSTRSFDLSLNVTF</sequence>
<comment type="similarity">
    <text evidence="7">Belongs to the TonB-dependent receptor family.</text>
</comment>
<proteinExistence type="inferred from homology"/>
<evidence type="ECO:0000256" key="6">
    <source>
        <dbReference type="ARBA" id="ARBA00023237"/>
    </source>
</evidence>
<feature type="signal peptide" evidence="8">
    <location>
        <begin position="1"/>
        <end position="19"/>
    </location>
</feature>
<keyword evidence="6 7" id="KW-0998">Cell outer membrane</keyword>
<evidence type="ECO:0000256" key="1">
    <source>
        <dbReference type="ARBA" id="ARBA00004571"/>
    </source>
</evidence>
<feature type="chain" id="PRO_5019448813" evidence="8">
    <location>
        <begin position="20"/>
        <end position="1007"/>
    </location>
</feature>
<keyword evidence="3 7" id="KW-1134">Transmembrane beta strand</keyword>
<dbReference type="Gene3D" id="2.170.130.10">
    <property type="entry name" value="TonB-dependent receptor, plug domain"/>
    <property type="match status" value="1"/>
</dbReference>
<keyword evidence="8" id="KW-0732">Signal</keyword>
<evidence type="ECO:0000313" key="10">
    <source>
        <dbReference type="EMBL" id="RHB37063.1"/>
    </source>
</evidence>
<evidence type="ECO:0000256" key="5">
    <source>
        <dbReference type="ARBA" id="ARBA00023136"/>
    </source>
</evidence>
<dbReference type="SUPFAM" id="SSF56935">
    <property type="entry name" value="Porins"/>
    <property type="match status" value="1"/>
</dbReference>
<dbReference type="PROSITE" id="PS52016">
    <property type="entry name" value="TONB_DEPENDENT_REC_3"/>
    <property type="match status" value="1"/>
</dbReference>
<evidence type="ECO:0000256" key="7">
    <source>
        <dbReference type="PROSITE-ProRule" id="PRU01360"/>
    </source>
</evidence>
<feature type="domain" description="TonB-dependent receptor plug" evidence="9">
    <location>
        <begin position="114"/>
        <end position="225"/>
    </location>
</feature>
<dbReference type="SUPFAM" id="SSF49464">
    <property type="entry name" value="Carboxypeptidase regulatory domain-like"/>
    <property type="match status" value="1"/>
</dbReference>
<keyword evidence="5 7" id="KW-0472">Membrane</keyword>
<dbReference type="AlphaFoldDB" id="A0A413VU57"/>
<evidence type="ECO:0000313" key="11">
    <source>
        <dbReference type="Proteomes" id="UP000284379"/>
    </source>
</evidence>